<dbReference type="InterPro" id="IPR004273">
    <property type="entry name" value="Dynein_heavy_D6_P-loop"/>
</dbReference>
<keyword evidence="10" id="KW-0505">Motor protein</keyword>
<feature type="domain" description="Dynein heavy chain hydrolytic ATP-binding dynein motor region" evidence="17">
    <location>
        <begin position="1526"/>
        <end position="1852"/>
    </location>
</feature>
<evidence type="ECO:0000256" key="3">
    <source>
        <dbReference type="ARBA" id="ARBA00022490"/>
    </source>
</evidence>
<dbReference type="InterPro" id="IPR043160">
    <property type="entry name" value="Dynein_C_barrel"/>
</dbReference>
<evidence type="ECO:0008006" key="27">
    <source>
        <dbReference type="Google" id="ProtNLM"/>
    </source>
</evidence>
<evidence type="ECO:0000259" key="24">
    <source>
        <dbReference type="Pfam" id="PF18199"/>
    </source>
</evidence>
<evidence type="ECO:0000259" key="22">
    <source>
        <dbReference type="Pfam" id="PF17857"/>
    </source>
</evidence>
<dbReference type="InterPro" id="IPR013602">
    <property type="entry name" value="Dynein_heavy_linker"/>
</dbReference>
<dbReference type="PANTHER" id="PTHR45703">
    <property type="entry name" value="DYNEIN HEAVY CHAIN"/>
    <property type="match status" value="1"/>
</dbReference>
<organism evidence="25 26">
    <name type="scientific">Tritrichomonas musculus</name>
    <dbReference type="NCBI Taxonomy" id="1915356"/>
    <lineage>
        <taxon>Eukaryota</taxon>
        <taxon>Metamonada</taxon>
        <taxon>Parabasalia</taxon>
        <taxon>Tritrichomonadida</taxon>
        <taxon>Tritrichomonadidae</taxon>
        <taxon>Tritrichomonas</taxon>
    </lineage>
</organism>
<evidence type="ECO:0000259" key="17">
    <source>
        <dbReference type="Pfam" id="PF12774"/>
    </source>
</evidence>
<dbReference type="InterPro" id="IPR035706">
    <property type="entry name" value="AAA_9"/>
</dbReference>
<evidence type="ECO:0000259" key="16">
    <source>
        <dbReference type="Pfam" id="PF08393"/>
    </source>
</evidence>
<feature type="domain" description="Dynein heavy chain AAA 5 extension" evidence="21">
    <location>
        <begin position="2101"/>
        <end position="2172"/>
    </location>
</feature>
<dbReference type="Gene3D" id="1.20.140.100">
    <property type="entry name" value="Dynein heavy chain, N-terminal domain 2"/>
    <property type="match status" value="1"/>
</dbReference>
<feature type="region of interest" description="Disordered" evidence="14">
    <location>
        <begin position="570"/>
        <end position="620"/>
    </location>
</feature>
<evidence type="ECO:0000256" key="10">
    <source>
        <dbReference type="ARBA" id="ARBA00023175"/>
    </source>
</evidence>
<feature type="domain" description="Dynein heavy chain 3 AAA+ lid" evidence="22">
    <location>
        <begin position="2391"/>
        <end position="2478"/>
    </location>
</feature>
<dbReference type="InterPro" id="IPR041658">
    <property type="entry name" value="AAA_lid_11"/>
</dbReference>
<dbReference type="Gene3D" id="3.40.50.300">
    <property type="entry name" value="P-loop containing nucleotide triphosphate hydrolases"/>
    <property type="match status" value="5"/>
</dbReference>
<accession>A0ABR2HY42</accession>
<keyword evidence="12" id="KW-0966">Cell projection</keyword>
<dbReference type="Gene3D" id="3.10.490.20">
    <property type="match status" value="1"/>
</dbReference>
<dbReference type="Pfam" id="PF12780">
    <property type="entry name" value="AAA_8"/>
    <property type="match status" value="1"/>
</dbReference>
<dbReference type="Pfam" id="PF17857">
    <property type="entry name" value="AAA_lid_1"/>
    <property type="match status" value="1"/>
</dbReference>
<feature type="domain" description="Dynein heavy chain coiled coil stalk" evidence="18">
    <location>
        <begin position="2803"/>
        <end position="3149"/>
    </location>
</feature>
<dbReference type="Gene3D" id="1.20.58.1120">
    <property type="match status" value="1"/>
</dbReference>
<evidence type="ECO:0000313" key="26">
    <source>
        <dbReference type="Proteomes" id="UP001470230"/>
    </source>
</evidence>
<evidence type="ECO:0000259" key="15">
    <source>
        <dbReference type="Pfam" id="PF03028"/>
    </source>
</evidence>
<dbReference type="Gene3D" id="1.10.8.720">
    <property type="entry name" value="Region D6 of dynein motor"/>
    <property type="match status" value="1"/>
</dbReference>
<feature type="region of interest" description="Disordered" evidence="14">
    <location>
        <begin position="1"/>
        <end position="24"/>
    </location>
</feature>
<dbReference type="InterPro" id="IPR041466">
    <property type="entry name" value="Dynein_AAA5_ext"/>
</dbReference>
<evidence type="ECO:0000256" key="13">
    <source>
        <dbReference type="SAM" id="Coils"/>
    </source>
</evidence>
<dbReference type="InterPro" id="IPR026983">
    <property type="entry name" value="DHC"/>
</dbReference>
<comment type="caution">
    <text evidence="25">The sequence shown here is derived from an EMBL/GenBank/DDBJ whole genome shotgun (WGS) entry which is preliminary data.</text>
</comment>
<feature type="domain" description="Dynein heavy chain C-terminal" evidence="24">
    <location>
        <begin position="3944"/>
        <end position="4244"/>
    </location>
</feature>
<dbReference type="Gene3D" id="1.20.1270.280">
    <property type="match status" value="1"/>
</dbReference>
<dbReference type="InterPro" id="IPR042219">
    <property type="entry name" value="AAA_lid_11_sf"/>
</dbReference>
<sequence>MTDRFYRAKTRLASHEQSVQKKLDQDKRLGKVLPDDKVKIPKIGEWTLSAQEANELELDQQTQKKTIKTINGRSAKTIRPFPRDVPLTLEQKKRMDNPNVEILPPSISKHQIEAPFLIKSPLPVTETIIRNGIGPRIQYPVGTTTTDLDSIIRSKYRSPPKPLPPLKNNETENIEETKQDTEEEDIDEIINNVTYEGNLNNEKPKTMNENEPFMPLEIFDDSSYEEYSLDYLMKHPEAFSRYREISGAVYWTECNVIKYDKKNELFTIEWAKTHKRKKVARYNLRFAIENEQKFNERVEAAKKSAKRYEAQFRFNSRIQQMTFDNLPELTKSDIQEIIRKMAISNFQKYNSIFNGLLDEVKNDFKYMNNELKYIYELQHNSKIPDRDTFLSLLPKEPEIKENALVDHVDYDFYSKMKKFKKSIIYINSHILNGMQTIWGIFIDSEKMAFLDGGFNELLPLEQFVSRQYSTLSATAKVFKGQIQETLEGVITATVNDEVVVDRENEKGRYEKMVLLTTRMLHMIMLSIVDDTLEKYENVFTRYFRKKYIEKKYRIKARVIKRDQKRTEIELEAEMNNQNSNESRNNDDEMDLNSNLGKDSEKNDLNKNEEEEEEEEEIKEKKKNYNHLPSLIDSIIPQFTVNLLFNDSQKLALIPSVDTFHDQIISLLVQLENSVNDLPAINLPYLGLEMKTISYADCCNIIHGSKAFLESILDDLFSHLEKFLDGYRFLEPTLALKPNTFANEFDPEGTKSLDEYKKQLSEFYNVRDVVTLKMNMFYNIGIFRLSCCSFKELSTFHTNALVQALLSHMKEIALQGIKELQEEFEKVSEKLKAVPETPEQLAGLKEFMDKVVELKESRQEKLDNVMKRFDFLELFRFDISNDECQDKYNTIQIPNKIQQLLDQADRTMQVERIRMIRELRQNQKQLENDTLKLAEMLPDFVSKYQDLEMTIDAVDHVNDIHQQLLLLKEKQDIYNKHEKLFSFEPAQCKNLSMLIEEFTPLSVLWNLAGEWLSMSTSMLDTPFPQVKPEQMNAFIISATKKITHLKKDLQQQQKVLIDKVLIPLQEQIDKFKQPLPLVSRLRHPGIKTKHWEQISEIVGFDVMPSMELTLQNFIDLHLERWNDQIIQIAAVAAQEYNIESALDQMDAELQTRLLTTTEFRGTGQFILVDVDDIISLVDDQLVTTQTLLTSPYIQPVKKRAVERLSFLRLSAEIMESWVECQRSWLYLQPIFTGTSIQQKLYKEARDWTMVDKTWTGIMTLTHNHPDFVNVMHRENLLENLQECNRLLDSITQGLNAYLETKRQAFPRFFFLSNDELITILSHTKDFDIIMKSMSKLFEYVNSMTVTEDSIITEMIDEGELEHVPLKNQVDGKTDEIEDWLNAFEDEMKNTLKNLIKEALANSNKRKREQWISDYPSQVIIITNQILWTQQVTNVLRSQKLRSMKICQNKFLEQLDQLTEMIHQQLTPSLRQLISCLLINEVHNRDILSNLISLTVTDIESFKWVKQLRYYWEEETVVVRSINNTYEYSYEYAGNSSRLVITPLTDRCYQTLLSAFKQFLSGAPSGPAGTGKTETVRDCAKALGRSCVVYNCSEEVTPEQMSQFFAGLASSGSWSCFDEFNRINIEVLSVIAQQVRTIQNAIASSLETFILDTRTLKLNANAAICITMNPGYAGRTELPDNLKALFRPCAMMVPDFGFIAEIMLFSGGFKTASILSVKLTSLFDMCRKQLSNAHHYDWGLRAMKSILTTAGKSKRTNLNSDESLLLVRAIIDCTKPRLVSYDIPLFENIIHDVFPEVDPAKTQEEKFVNSLNDAFKKLRCKPLKQAVTKCIELYESTLLRHGIMLVGGSMGGKSTCWKAVQMSVSEMVKNSPSFGKPIHVETLNPKSISIPELYGLFDPVTSGWTDGVLSSKIRTFSMADPTMFMWIIADGPVDSLWIESMNSLLDDNKVLCLSNNERISLGSHVKMMFEVDDLSQASPATVSRCAMIYFDPSALDWTAITDSWIENCEQKTVAQNFSKLFNSYLPRMIQFVQVDAKPVIGTNSLFLVQNMLRIIDCFMSIIRKPDQKPNEDGEGMVEIDPLNHQLYFSPFTQNSASSTVPIFEDDQLLNAFERIFIFSLVWSFGASLSEEGRVTFNAFIKDIMTKNGAKCLFPSKYAVFDYYCDLQRQTWMPWCDTSSGISITAKKPLESILIPTSESASMMFFSRLMVNHKKHSLIHGCETSKTLVVKTLLDNILPQKKFDCRILPFSHCSTSTNVVKIFRSFLQKRHGALGPLKDMEMVVFIDNLNSVEPDLYGSQPPLELVRQLFDYGGWYDTSKVEFQKVVDTTVISAMGPRGGGLYDIPERLLRHFFYINVPKLSKNSMTTIISTLMTTQMANFSSTVNELNRSTVSAFLDIFEKCSQFLLPIPSKLHYIFSLRNIIRVLKGILLTIPQDVNDDVTFVKLWYHEMMREFNDRFNSENDRSWFQNSMSEAISKHFRMTITSLTKNGEVMFNGFADHSMSYKECKISMEQLLTVCREALVEHNHETTKPLDIVLFKEAVEHISAISRVLSMPRGHMMLVGVKSSGRKSLARLSMHICSMEPFEIQITRTYGPTEWRDDLKSLMKQCGASNSPTTFMISDAQIVNNFQLEDISNLLITGEIPNLFERDEIEKIKADMIQAEMLTDEDPWQLFTSRMKANLHIILVFSPYGSIFKESILSFPALRTETTIDWYMPWSSNALESVGDASLARANIGKELPELMKSIVSVCVKIHKSVERSSAQFFNETKRFTACTPSRYFELLSTFVKRVEQKQLQINQTIQNYENGVEKIESTRQQIQILSEQLDRDIPVLQEKRKEVEEMLKDLNVKKEEVEVNRQEVKAQSDLAEQEAHKAAEINRVAQEKFAGAQPILKAAQEAVDSIDKDSLSNIKTLKKIHPALRETFDAICIIFGRPPRKVDGSVPGVKIDDYWPETLSLLNDVQFIKKVKSYEVEKISKETINKLKKYVGSNKKEREDKLQAVQSGYQAVANLYQWVCASYDYWFTYQEILPIQREAEEAAAKLASSKKVLEEQQNHLKAVEKQLHNLERRVDDEKTNEKSLSDNVNRTQIRLNRAQKIMQGLVGETKRWTENASLLKESTAFIIGDTLLISACLTHLGPFSPMYRTSLIEEWKGILQTDGIQYTKSFSIANYLGNDATIREWIAKGLSNDTHSIENALIIQNSIDSYPLLIDPQFSGTKWLQMVENEKLVMLRFDQSDFVPRMKTCISTGISVLIENVGLKLDPIIEPILSREFIITDGQKKVSFAGEYINYSDDFRMYLSTKYPNPIYSPEVCSQVTLINFTTTFEGLSDLLMNSLIEVEREDLDRKRIMLMEANAENTLKLKQIEQQILDIVSKAGEDLLDNDIATETLQSAQRMSTSIEQQMAASEKTEKLISQFKEKNVQIANRAALLYFCASDFAVIDPMYQFSLKWFVNIFKVALTEAEHPQDQNLLIAKLNASIASKFFQSVSFSLFSRHKLLFSFLLATRILIEEEQITSSEFAFLLSPIQTKKEENSNDVVNPFSAWLNDEVWNQVRFLSDVSEPFKNIVDHIKSNEEAWKKYSNSTQGENEEIPITKEVKLTPFESLLILRVFHLHRVREGIMKFITETLGSEFVSPPPLNLTKVFKESSPLDPLIFIITPGIDPVDEVMSVAESMELTKYVKFYSLGRGRGQGAEELITESSEKGMWVMLQNCHLSLSWMPRLEYIIDHLDVSKVHNRFRLCLVTMSDDRFPIGILYQGTKLIYEIPKGIRENMMRIYSQINADEYEKDIGAVEKQLTFHLAFFHSVVLERLQFGSIGWNIPYEFNPSDFAISRRHLKLFLSESGINDIVPFEALSYVIGELNYGGRVTDAWDRRLLISLLKRYFSEDIFNPEFEFGEKGSYLPPRGYSSSTVSSIEELLNTWPIVTDGEDVGLSPNASTIVARNEALKIFNSIIEIQPTLAVASCGTSEEEFLINYIDQLIKEIPDQFNVFNFTKKFDIKDTINTVLHHQIILYNVLLKQIKTTLETLQLGLKGMIIIDSKLELFSKQIIANKVPDLWITHSYPTRLTLRSYMNDLKMRIQFFDTWIRTERPPVFKLGAFYHPEEFLTAVLQVFARKHSIPFDSLRWTTKITDEFSADKIKNQPEDGILVEGLFIEGAKWDKANNGLTECGQTELISTLPIVHLLPTKEAKKPAEEKKIYECPMYRTQNRGTGALDLPNYIMSVYIPSGSEDPDHWVLRSVAVFITVQD</sequence>
<evidence type="ECO:0000256" key="9">
    <source>
        <dbReference type="ARBA" id="ARBA00023069"/>
    </source>
</evidence>
<dbReference type="InterPro" id="IPR042228">
    <property type="entry name" value="Dynein_linker_3"/>
</dbReference>
<reference evidence="25 26" key="1">
    <citation type="submission" date="2024-04" db="EMBL/GenBank/DDBJ databases">
        <title>Tritrichomonas musculus Genome.</title>
        <authorList>
            <person name="Alves-Ferreira E."/>
            <person name="Grigg M."/>
            <person name="Lorenzi H."/>
            <person name="Galac M."/>
        </authorList>
    </citation>
    <scope>NUCLEOTIDE SEQUENCE [LARGE SCALE GENOMIC DNA]</scope>
    <source>
        <strain evidence="25 26">EAF2021</strain>
    </source>
</reference>
<comment type="similarity">
    <text evidence="2">Belongs to the dynein heavy chain family.</text>
</comment>
<keyword evidence="11" id="KW-0206">Cytoskeleton</keyword>
<feature type="region of interest" description="Disordered" evidence="14">
    <location>
        <begin position="155"/>
        <end position="183"/>
    </location>
</feature>
<dbReference type="Gene3D" id="6.10.140.1060">
    <property type="match status" value="1"/>
</dbReference>
<keyword evidence="8 13" id="KW-0175">Coiled coil</keyword>
<dbReference type="PANTHER" id="PTHR45703:SF36">
    <property type="entry name" value="DYNEIN HEAVY CHAIN, CYTOPLASMIC"/>
    <property type="match status" value="1"/>
</dbReference>
<keyword evidence="3" id="KW-0963">Cytoplasm</keyword>
<dbReference type="InterPro" id="IPR041589">
    <property type="entry name" value="DNAH3_AAA_lid_1"/>
</dbReference>
<dbReference type="Pfam" id="PF08393">
    <property type="entry name" value="DHC_N2"/>
    <property type="match status" value="1"/>
</dbReference>
<dbReference type="SUPFAM" id="SSF52540">
    <property type="entry name" value="P-loop containing nucleoside triphosphate hydrolases"/>
    <property type="match status" value="4"/>
</dbReference>
<dbReference type="InterPro" id="IPR043157">
    <property type="entry name" value="Dynein_AAA1S"/>
</dbReference>
<comment type="subcellular location">
    <subcellularLocation>
        <location evidence="1">Cytoplasm</location>
        <location evidence="1">Cytoskeleton</location>
        <location evidence="1">Cilium axoneme</location>
    </subcellularLocation>
</comment>
<feature type="domain" description="Dynein heavy chain ATP-binding dynein motor region" evidence="20">
    <location>
        <begin position="3178"/>
        <end position="3399"/>
    </location>
</feature>
<evidence type="ECO:0000256" key="1">
    <source>
        <dbReference type="ARBA" id="ARBA00004430"/>
    </source>
</evidence>
<dbReference type="Gene3D" id="1.10.472.130">
    <property type="match status" value="1"/>
</dbReference>
<evidence type="ECO:0000256" key="11">
    <source>
        <dbReference type="ARBA" id="ARBA00023212"/>
    </source>
</evidence>
<evidence type="ECO:0000256" key="2">
    <source>
        <dbReference type="ARBA" id="ARBA00008887"/>
    </source>
</evidence>
<dbReference type="InterPro" id="IPR027417">
    <property type="entry name" value="P-loop_NTPase"/>
</dbReference>
<evidence type="ECO:0000259" key="21">
    <source>
        <dbReference type="Pfam" id="PF17852"/>
    </source>
</evidence>
<keyword evidence="4" id="KW-0493">Microtubule</keyword>
<feature type="coiled-coil region" evidence="13">
    <location>
        <begin position="2803"/>
        <end position="2869"/>
    </location>
</feature>
<dbReference type="Pfam" id="PF12777">
    <property type="entry name" value="MT"/>
    <property type="match status" value="1"/>
</dbReference>
<gene>
    <name evidence="25" type="ORF">M9Y10_016791</name>
</gene>
<protein>
    <recommendedName>
        <fullName evidence="27">Dynein heavy chain family protein</fullName>
    </recommendedName>
</protein>
<evidence type="ECO:0000256" key="12">
    <source>
        <dbReference type="ARBA" id="ARBA00023273"/>
    </source>
</evidence>
<feature type="domain" description="Dynein heavy chain region D6 P-loop" evidence="15">
    <location>
        <begin position="3649"/>
        <end position="3761"/>
    </location>
</feature>
<keyword evidence="9" id="KW-0969">Cilium</keyword>
<dbReference type="InterPro" id="IPR035699">
    <property type="entry name" value="AAA_6"/>
</dbReference>
<evidence type="ECO:0000256" key="5">
    <source>
        <dbReference type="ARBA" id="ARBA00022741"/>
    </source>
</evidence>
<dbReference type="Gene3D" id="1.10.287.2620">
    <property type="match status" value="1"/>
</dbReference>
<evidence type="ECO:0000259" key="23">
    <source>
        <dbReference type="Pfam" id="PF18198"/>
    </source>
</evidence>
<keyword evidence="7" id="KW-0243">Dynein</keyword>
<keyword evidence="5" id="KW-0547">Nucleotide-binding</keyword>
<dbReference type="Pfam" id="PF03028">
    <property type="entry name" value="Dynein_heavy"/>
    <property type="match status" value="1"/>
</dbReference>
<dbReference type="Pfam" id="PF12781">
    <property type="entry name" value="AAA_9"/>
    <property type="match status" value="1"/>
</dbReference>
<evidence type="ECO:0000259" key="20">
    <source>
        <dbReference type="Pfam" id="PF12781"/>
    </source>
</evidence>
<dbReference type="InterPro" id="IPR042222">
    <property type="entry name" value="Dynein_2_N"/>
</dbReference>
<keyword evidence="26" id="KW-1185">Reference proteome</keyword>
<dbReference type="InterPro" id="IPR024317">
    <property type="entry name" value="Dynein_heavy_chain_D4_dom"/>
</dbReference>
<proteinExistence type="inferred from homology"/>
<feature type="domain" description="Dynein heavy chain AAA lid" evidence="23">
    <location>
        <begin position="3794"/>
        <end position="3937"/>
    </location>
</feature>
<evidence type="ECO:0000256" key="8">
    <source>
        <dbReference type="ARBA" id="ARBA00023054"/>
    </source>
</evidence>
<dbReference type="Proteomes" id="UP001470230">
    <property type="component" value="Unassembled WGS sequence"/>
</dbReference>
<dbReference type="Pfam" id="PF12774">
    <property type="entry name" value="AAA_6"/>
    <property type="match status" value="1"/>
</dbReference>
<evidence type="ECO:0000259" key="19">
    <source>
        <dbReference type="Pfam" id="PF12780"/>
    </source>
</evidence>
<dbReference type="EMBL" id="JAPFFF010000021">
    <property type="protein sequence ID" value="KAK8854232.1"/>
    <property type="molecule type" value="Genomic_DNA"/>
</dbReference>
<feature type="domain" description="Dynein heavy chain AAA module D4" evidence="19">
    <location>
        <begin position="2532"/>
        <end position="2786"/>
    </location>
</feature>
<keyword evidence="6" id="KW-0067">ATP-binding</keyword>
<evidence type="ECO:0000259" key="18">
    <source>
        <dbReference type="Pfam" id="PF12777"/>
    </source>
</evidence>
<dbReference type="Pfam" id="PF17852">
    <property type="entry name" value="Dynein_AAA_lid"/>
    <property type="match status" value="1"/>
</dbReference>
<dbReference type="Gene3D" id="1.20.920.30">
    <property type="match status" value="1"/>
</dbReference>
<dbReference type="Pfam" id="PF18199">
    <property type="entry name" value="Dynein_C"/>
    <property type="match status" value="1"/>
</dbReference>
<dbReference type="Pfam" id="PF18198">
    <property type="entry name" value="AAA_lid_11"/>
    <property type="match status" value="1"/>
</dbReference>
<evidence type="ECO:0000256" key="4">
    <source>
        <dbReference type="ARBA" id="ARBA00022701"/>
    </source>
</evidence>
<dbReference type="InterPro" id="IPR024743">
    <property type="entry name" value="Dynein_HC_stalk"/>
</dbReference>
<feature type="domain" description="Dynein heavy chain linker" evidence="16">
    <location>
        <begin position="991"/>
        <end position="1397"/>
    </location>
</feature>
<feature type="coiled-coil region" evidence="13">
    <location>
        <begin position="809"/>
        <end position="863"/>
    </location>
</feature>
<dbReference type="Gene3D" id="1.10.8.1220">
    <property type="match status" value="1"/>
</dbReference>
<dbReference type="Pfam" id="PF12775">
    <property type="entry name" value="AAA_7"/>
    <property type="match status" value="1"/>
</dbReference>
<feature type="compositionally biased region" description="Basic and acidic residues" evidence="14">
    <location>
        <begin position="597"/>
        <end position="607"/>
    </location>
</feature>
<dbReference type="Gene3D" id="1.10.8.710">
    <property type="match status" value="1"/>
</dbReference>
<name>A0ABR2HY42_9EUKA</name>
<evidence type="ECO:0000256" key="7">
    <source>
        <dbReference type="ARBA" id="ARBA00023017"/>
    </source>
</evidence>
<dbReference type="Gene3D" id="3.20.180.20">
    <property type="entry name" value="Dynein heavy chain, N-terminal domain 2"/>
    <property type="match status" value="1"/>
</dbReference>
<evidence type="ECO:0000313" key="25">
    <source>
        <dbReference type="EMBL" id="KAK8854232.1"/>
    </source>
</evidence>
<feature type="compositionally biased region" description="Low complexity" evidence="14">
    <location>
        <begin position="573"/>
        <end position="582"/>
    </location>
</feature>
<evidence type="ECO:0000256" key="6">
    <source>
        <dbReference type="ARBA" id="ARBA00022840"/>
    </source>
</evidence>
<feature type="coiled-coil region" evidence="13">
    <location>
        <begin position="3031"/>
        <end position="3082"/>
    </location>
</feature>
<dbReference type="InterPro" id="IPR041228">
    <property type="entry name" value="Dynein_C"/>
</dbReference>
<evidence type="ECO:0000256" key="14">
    <source>
        <dbReference type="SAM" id="MobiDB-lite"/>
    </source>
</evidence>
<dbReference type="Gene3D" id="1.20.920.20">
    <property type="match status" value="1"/>
</dbReference>